<feature type="compositionally biased region" description="Low complexity" evidence="1">
    <location>
        <begin position="116"/>
        <end position="128"/>
    </location>
</feature>
<keyword evidence="3" id="KW-1185">Reference proteome</keyword>
<feature type="region of interest" description="Disordered" evidence="1">
    <location>
        <begin position="95"/>
        <end position="138"/>
    </location>
</feature>
<organism evidence="2 3">
    <name type="scientific">Nonomuraea recticatena</name>
    <dbReference type="NCBI Taxonomy" id="46178"/>
    <lineage>
        <taxon>Bacteria</taxon>
        <taxon>Bacillati</taxon>
        <taxon>Actinomycetota</taxon>
        <taxon>Actinomycetes</taxon>
        <taxon>Streptosporangiales</taxon>
        <taxon>Streptosporangiaceae</taxon>
        <taxon>Nonomuraea</taxon>
    </lineage>
</organism>
<dbReference type="EMBL" id="BAAATE010000006">
    <property type="protein sequence ID" value="GAA2657509.1"/>
    <property type="molecule type" value="Genomic_DNA"/>
</dbReference>
<protein>
    <submittedName>
        <fullName evidence="2">Uncharacterized protein</fullName>
    </submittedName>
</protein>
<sequence length="138" mass="15265">MTFTTLRATRFYRVDYIGETWTLRADLLGNARVASLLRASRGWNLPIRITPFVRLSPVRVCSWCRARPRAWDWACEVRRELTTCDSAQCRAARDAAATGQARPPSYAAGPEALNPASAAIGGSSTSTIHPRATRRSQT</sequence>
<dbReference type="RefSeq" id="WP_346146517.1">
    <property type="nucleotide sequence ID" value="NZ_BAAATE010000006.1"/>
</dbReference>
<evidence type="ECO:0000256" key="1">
    <source>
        <dbReference type="SAM" id="MobiDB-lite"/>
    </source>
</evidence>
<proteinExistence type="predicted"/>
<reference evidence="2 3" key="1">
    <citation type="journal article" date="2019" name="Int. J. Syst. Evol. Microbiol.">
        <title>The Global Catalogue of Microorganisms (GCM) 10K type strain sequencing project: providing services to taxonomists for standard genome sequencing and annotation.</title>
        <authorList>
            <consortium name="The Broad Institute Genomics Platform"/>
            <consortium name="The Broad Institute Genome Sequencing Center for Infectious Disease"/>
            <person name="Wu L."/>
            <person name="Ma J."/>
        </authorList>
    </citation>
    <scope>NUCLEOTIDE SEQUENCE [LARGE SCALE GENOMIC DNA]</scope>
    <source>
        <strain evidence="2 3">JCM 6835</strain>
    </source>
</reference>
<evidence type="ECO:0000313" key="2">
    <source>
        <dbReference type="EMBL" id="GAA2657509.1"/>
    </source>
</evidence>
<gene>
    <name evidence="2" type="ORF">GCM10010412_028190</name>
</gene>
<dbReference type="Proteomes" id="UP001501666">
    <property type="component" value="Unassembled WGS sequence"/>
</dbReference>
<comment type="caution">
    <text evidence="2">The sequence shown here is derived from an EMBL/GenBank/DDBJ whole genome shotgun (WGS) entry which is preliminary data.</text>
</comment>
<accession>A0ABN3RP96</accession>
<name>A0ABN3RP96_9ACTN</name>
<evidence type="ECO:0000313" key="3">
    <source>
        <dbReference type="Proteomes" id="UP001501666"/>
    </source>
</evidence>